<dbReference type="Proteomes" id="UP000607559">
    <property type="component" value="Unassembled WGS sequence"/>
</dbReference>
<sequence length="190" mass="21828">MESLFAFIKQMTTLSDESQDALAAVVRRMDLPKGNRLLRPGAVCHYLYFIEKGLTRTWYLKDGKDVTDWISAEGSFAVSIISFLTRQPDRRGIELLEDSTFQAIAYTDLENLYRQYHDIDRLGRLLLSHGIIQLQQRFDDLHFATAQQRYQQLITTNPSLVNRVPLGMIASFLGITQETLSRIRAQHSGF</sequence>
<dbReference type="EMBL" id="BMJC01000001">
    <property type="protein sequence ID" value="GGA85803.1"/>
    <property type="molecule type" value="Genomic_DNA"/>
</dbReference>
<reference evidence="2" key="1">
    <citation type="journal article" date="2014" name="Int. J. Syst. Evol. Microbiol.">
        <title>Complete genome sequence of Corynebacterium casei LMG S-19264T (=DSM 44701T), isolated from a smear-ripened cheese.</title>
        <authorList>
            <consortium name="US DOE Joint Genome Institute (JGI-PGF)"/>
            <person name="Walter F."/>
            <person name="Albersmeier A."/>
            <person name="Kalinowski J."/>
            <person name="Ruckert C."/>
        </authorList>
    </citation>
    <scope>NUCLEOTIDE SEQUENCE</scope>
    <source>
        <strain evidence="2">CGMCC 1.15448</strain>
    </source>
</reference>
<gene>
    <name evidence="2" type="ORF">GCM10011511_06060</name>
</gene>
<dbReference type="CDD" id="cd00038">
    <property type="entry name" value="CAP_ED"/>
    <property type="match status" value="1"/>
</dbReference>
<evidence type="ECO:0000259" key="1">
    <source>
        <dbReference type="Pfam" id="PF00027"/>
    </source>
</evidence>
<dbReference type="AlphaFoldDB" id="A0A8J2XQP9"/>
<accession>A0A8J2XQP9</accession>
<dbReference type="RefSeq" id="WP_188928420.1">
    <property type="nucleotide sequence ID" value="NZ_BMJC01000001.1"/>
</dbReference>
<proteinExistence type="predicted"/>
<reference evidence="2" key="2">
    <citation type="submission" date="2020-09" db="EMBL/GenBank/DDBJ databases">
        <authorList>
            <person name="Sun Q."/>
            <person name="Zhou Y."/>
        </authorList>
    </citation>
    <scope>NUCLEOTIDE SEQUENCE</scope>
    <source>
        <strain evidence="2">CGMCC 1.15448</strain>
    </source>
</reference>
<evidence type="ECO:0000313" key="3">
    <source>
        <dbReference type="Proteomes" id="UP000607559"/>
    </source>
</evidence>
<organism evidence="2 3">
    <name type="scientific">Puia dinghuensis</name>
    <dbReference type="NCBI Taxonomy" id="1792502"/>
    <lineage>
        <taxon>Bacteria</taxon>
        <taxon>Pseudomonadati</taxon>
        <taxon>Bacteroidota</taxon>
        <taxon>Chitinophagia</taxon>
        <taxon>Chitinophagales</taxon>
        <taxon>Chitinophagaceae</taxon>
        <taxon>Puia</taxon>
    </lineage>
</organism>
<evidence type="ECO:0000313" key="2">
    <source>
        <dbReference type="EMBL" id="GGA85803.1"/>
    </source>
</evidence>
<dbReference type="Pfam" id="PF00027">
    <property type="entry name" value="cNMP_binding"/>
    <property type="match status" value="1"/>
</dbReference>
<name>A0A8J2XQP9_9BACT</name>
<dbReference type="SUPFAM" id="SSF51206">
    <property type="entry name" value="cAMP-binding domain-like"/>
    <property type="match status" value="1"/>
</dbReference>
<dbReference type="InterPro" id="IPR018490">
    <property type="entry name" value="cNMP-bd_dom_sf"/>
</dbReference>
<dbReference type="InterPro" id="IPR014710">
    <property type="entry name" value="RmlC-like_jellyroll"/>
</dbReference>
<keyword evidence="2" id="KW-0238">DNA-binding</keyword>
<dbReference type="Gene3D" id="2.60.120.10">
    <property type="entry name" value="Jelly Rolls"/>
    <property type="match status" value="1"/>
</dbReference>
<protein>
    <submittedName>
        <fullName evidence="2">DNA-binding protein</fullName>
    </submittedName>
</protein>
<comment type="caution">
    <text evidence="2">The sequence shown here is derived from an EMBL/GenBank/DDBJ whole genome shotgun (WGS) entry which is preliminary data.</text>
</comment>
<dbReference type="InterPro" id="IPR000595">
    <property type="entry name" value="cNMP-bd_dom"/>
</dbReference>
<keyword evidence="3" id="KW-1185">Reference proteome</keyword>
<dbReference type="GO" id="GO:0003677">
    <property type="term" value="F:DNA binding"/>
    <property type="evidence" value="ECO:0007669"/>
    <property type="project" value="UniProtKB-KW"/>
</dbReference>
<feature type="domain" description="Cyclic nucleotide-binding" evidence="1">
    <location>
        <begin position="30"/>
        <end position="116"/>
    </location>
</feature>